<evidence type="ECO:0000256" key="5">
    <source>
        <dbReference type="ARBA" id="ARBA00023157"/>
    </source>
</evidence>
<evidence type="ECO:0000256" key="1">
    <source>
        <dbReference type="ARBA" id="ARBA00004496"/>
    </source>
</evidence>
<dbReference type="PANTHER" id="PTHR47633">
    <property type="entry name" value="IMMUNOGLOBULIN"/>
    <property type="match status" value="1"/>
</dbReference>
<dbReference type="Proteomes" id="UP000265080">
    <property type="component" value="Chromosome 12"/>
</dbReference>
<comment type="subcellular location">
    <subcellularLocation>
        <location evidence="1">Cytoplasm</location>
    </subcellularLocation>
</comment>
<dbReference type="InterPro" id="IPR007110">
    <property type="entry name" value="Ig-like_dom"/>
</dbReference>
<evidence type="ECO:0000256" key="3">
    <source>
        <dbReference type="ARBA" id="ARBA00022490"/>
    </source>
</evidence>
<sequence>ACKEGTSHGGTELTSTRQLRGAFSDTEDFIDHGLVSANRCSSRTSSISSWTENIKPSFTNKLKFQSVLEGEPVELKCKLVACPTPTILWFHNNRSIPKERRRRIYTDSRMHIHTTSLLIDSIKDKDSGSYKVMAINSEGSAESTASLLVTETPPRCVIPLTNVTAAVGTPVILQCLVNGKPNPTAEWFKDGDRITDSRCIIQEKTEGHFNLLITNVTQSDAGEYKCVIQNPSGCIETAALLKVLRWTSLLPRFTGSSCPSRRRCCRPTRWRRGSLWFLLIPLRSQPFLPSSSTWPPSPPQ</sequence>
<dbReference type="SUPFAM" id="SSF48726">
    <property type="entry name" value="Immunoglobulin"/>
    <property type="match status" value="2"/>
</dbReference>
<reference evidence="8" key="3">
    <citation type="submission" date="2025-09" db="UniProtKB">
        <authorList>
            <consortium name="Ensembl"/>
        </authorList>
    </citation>
    <scope>IDENTIFICATION</scope>
</reference>
<organism evidence="8 9">
    <name type="scientific">Amphiprion percula</name>
    <name type="common">Orange clownfish</name>
    <name type="synonym">Lutjanus percula</name>
    <dbReference type="NCBI Taxonomy" id="161767"/>
    <lineage>
        <taxon>Eukaryota</taxon>
        <taxon>Metazoa</taxon>
        <taxon>Chordata</taxon>
        <taxon>Craniata</taxon>
        <taxon>Vertebrata</taxon>
        <taxon>Euteleostomi</taxon>
        <taxon>Actinopterygii</taxon>
        <taxon>Neopterygii</taxon>
        <taxon>Teleostei</taxon>
        <taxon>Neoteleostei</taxon>
        <taxon>Acanthomorphata</taxon>
        <taxon>Ovalentaria</taxon>
        <taxon>Pomacentridae</taxon>
        <taxon>Amphiprion</taxon>
    </lineage>
</organism>
<dbReference type="FunFam" id="2.60.40.10:FF:000779">
    <property type="entry name" value="Titin b"/>
    <property type="match status" value="1"/>
</dbReference>
<dbReference type="Ensembl" id="ENSAPET00000016026.1">
    <property type="protein sequence ID" value="ENSAPEP00000015620.1"/>
    <property type="gene ID" value="ENSAPEG00000011072.1"/>
</dbReference>
<dbReference type="InterPro" id="IPR003598">
    <property type="entry name" value="Ig_sub2"/>
</dbReference>
<dbReference type="Pfam" id="PF07679">
    <property type="entry name" value="I-set"/>
    <property type="match status" value="2"/>
</dbReference>
<dbReference type="InterPro" id="IPR036179">
    <property type="entry name" value="Ig-like_dom_sf"/>
</dbReference>
<comment type="similarity">
    <text evidence="2">Belongs to the protein kinase superfamily. CAMK Ser/Thr protein kinase family.</text>
</comment>
<reference evidence="8 9" key="1">
    <citation type="submission" date="2018-03" db="EMBL/GenBank/DDBJ databases">
        <title>Finding Nemo's genes: A chromosome-scale reference assembly of the genome of the orange clownfish Amphiprion percula.</title>
        <authorList>
            <person name="Lehmann R."/>
        </authorList>
    </citation>
    <scope>NUCLEOTIDE SEQUENCE</scope>
</reference>
<evidence type="ECO:0000313" key="8">
    <source>
        <dbReference type="Ensembl" id="ENSAPEP00000015620.1"/>
    </source>
</evidence>
<keyword evidence="6" id="KW-0393">Immunoglobulin domain</keyword>
<evidence type="ECO:0000256" key="2">
    <source>
        <dbReference type="ARBA" id="ARBA00006692"/>
    </source>
</evidence>
<evidence type="ECO:0000256" key="6">
    <source>
        <dbReference type="ARBA" id="ARBA00023319"/>
    </source>
</evidence>
<evidence type="ECO:0000256" key="4">
    <source>
        <dbReference type="ARBA" id="ARBA00022737"/>
    </source>
</evidence>
<dbReference type="GO" id="GO:0030017">
    <property type="term" value="C:sarcomere"/>
    <property type="evidence" value="ECO:0007669"/>
    <property type="project" value="UniProtKB-ARBA"/>
</dbReference>
<feature type="domain" description="Ig-like" evidence="7">
    <location>
        <begin position="56"/>
        <end position="148"/>
    </location>
</feature>
<proteinExistence type="inferred from homology"/>
<dbReference type="GeneTree" id="ENSGT00940000169215"/>
<keyword evidence="5" id="KW-1015">Disulfide bond</keyword>
<protein>
    <recommendedName>
        <fullName evidence="7">Ig-like domain-containing protein</fullName>
    </recommendedName>
</protein>
<evidence type="ECO:0000259" key="7">
    <source>
        <dbReference type="PROSITE" id="PS50835"/>
    </source>
</evidence>
<evidence type="ECO:0000313" key="9">
    <source>
        <dbReference type="Proteomes" id="UP000265080"/>
    </source>
</evidence>
<feature type="domain" description="Ig-like" evidence="7">
    <location>
        <begin position="153"/>
        <end position="242"/>
    </location>
</feature>
<dbReference type="InterPro" id="IPR013783">
    <property type="entry name" value="Ig-like_fold"/>
</dbReference>
<dbReference type="InterPro" id="IPR003599">
    <property type="entry name" value="Ig_sub"/>
</dbReference>
<dbReference type="FunFam" id="2.60.40.10:FF:000345">
    <property type="entry name" value="Muscle M-line assembly protein unc-89"/>
    <property type="match status" value="1"/>
</dbReference>
<keyword evidence="9" id="KW-1185">Reference proteome</keyword>
<keyword evidence="3" id="KW-0963">Cytoplasm</keyword>
<accession>A0A3P8STI1</accession>
<dbReference type="AlphaFoldDB" id="A0A3P8STI1"/>
<dbReference type="PANTHER" id="PTHR47633:SF14">
    <property type="entry name" value="IG-LIKE DOMAIN-CONTAINING PROTEIN"/>
    <property type="match status" value="1"/>
</dbReference>
<reference evidence="8" key="2">
    <citation type="submission" date="2025-08" db="UniProtKB">
        <authorList>
            <consortium name="Ensembl"/>
        </authorList>
    </citation>
    <scope>IDENTIFICATION</scope>
</reference>
<dbReference type="InterPro" id="IPR013098">
    <property type="entry name" value="Ig_I-set"/>
</dbReference>
<dbReference type="SMART" id="SM00408">
    <property type="entry name" value="IGc2"/>
    <property type="match status" value="2"/>
</dbReference>
<dbReference type="SMART" id="SM00409">
    <property type="entry name" value="IG"/>
    <property type="match status" value="2"/>
</dbReference>
<keyword evidence="4" id="KW-0677">Repeat</keyword>
<dbReference type="PROSITE" id="PS50835">
    <property type="entry name" value="IG_LIKE"/>
    <property type="match status" value="2"/>
</dbReference>
<dbReference type="GO" id="GO:0004672">
    <property type="term" value="F:protein kinase activity"/>
    <property type="evidence" value="ECO:0007669"/>
    <property type="project" value="TreeGrafter"/>
</dbReference>
<dbReference type="Gene3D" id="2.60.40.10">
    <property type="entry name" value="Immunoglobulins"/>
    <property type="match status" value="2"/>
</dbReference>
<name>A0A3P8STI1_AMPPE</name>